<keyword evidence="1" id="KW-0805">Transcription regulation</keyword>
<dbReference type="Gene3D" id="2.60.120.10">
    <property type="entry name" value="Jelly Rolls"/>
    <property type="match status" value="1"/>
</dbReference>
<dbReference type="CDD" id="cd00092">
    <property type="entry name" value="HTH_CRP"/>
    <property type="match status" value="1"/>
</dbReference>
<dbReference type="InterPro" id="IPR018490">
    <property type="entry name" value="cNMP-bd_dom_sf"/>
</dbReference>
<evidence type="ECO:0000256" key="2">
    <source>
        <dbReference type="ARBA" id="ARBA00023125"/>
    </source>
</evidence>
<evidence type="ECO:0000259" key="5">
    <source>
        <dbReference type="PROSITE" id="PS51063"/>
    </source>
</evidence>
<dbReference type="GO" id="GO:0005829">
    <property type="term" value="C:cytosol"/>
    <property type="evidence" value="ECO:0007669"/>
    <property type="project" value="TreeGrafter"/>
</dbReference>
<keyword evidence="2" id="KW-0238">DNA-binding</keyword>
<dbReference type="SUPFAM" id="SSF46785">
    <property type="entry name" value="Winged helix' DNA-binding domain"/>
    <property type="match status" value="1"/>
</dbReference>
<dbReference type="Pfam" id="PF13545">
    <property type="entry name" value="HTH_Crp_2"/>
    <property type="match status" value="1"/>
</dbReference>
<evidence type="ECO:0000256" key="3">
    <source>
        <dbReference type="ARBA" id="ARBA00023163"/>
    </source>
</evidence>
<evidence type="ECO:0000313" key="7">
    <source>
        <dbReference type="Proteomes" id="UP000500895"/>
    </source>
</evidence>
<dbReference type="SMART" id="SM00419">
    <property type="entry name" value="HTH_CRP"/>
    <property type="match status" value="1"/>
</dbReference>
<dbReference type="InterPro" id="IPR012318">
    <property type="entry name" value="HTH_CRP"/>
</dbReference>
<dbReference type="RefSeq" id="WP_166467486.1">
    <property type="nucleotide sequence ID" value="NZ_CP050066.2"/>
</dbReference>
<dbReference type="PANTHER" id="PTHR24567:SF75">
    <property type="entry name" value="FUMARATE AND NITRATE REDUCTION REGULATORY PROTEIN"/>
    <property type="match status" value="1"/>
</dbReference>
<dbReference type="SMART" id="SM00100">
    <property type="entry name" value="cNMP"/>
    <property type="match status" value="1"/>
</dbReference>
<evidence type="ECO:0000259" key="4">
    <source>
        <dbReference type="PROSITE" id="PS50042"/>
    </source>
</evidence>
<keyword evidence="3" id="KW-0804">Transcription</keyword>
<feature type="domain" description="Cyclic nucleotide-binding" evidence="4">
    <location>
        <begin position="21"/>
        <end position="69"/>
    </location>
</feature>
<name>A0A6G9A2I8_9BRAD</name>
<dbReference type="PROSITE" id="PS51063">
    <property type="entry name" value="HTH_CRP_2"/>
    <property type="match status" value="1"/>
</dbReference>
<dbReference type="Pfam" id="PF00027">
    <property type="entry name" value="cNMP_binding"/>
    <property type="match status" value="1"/>
</dbReference>
<organism evidence="6 7">
    <name type="scientific">Bradyrhizobium symbiodeficiens</name>
    <dbReference type="NCBI Taxonomy" id="1404367"/>
    <lineage>
        <taxon>Bacteria</taxon>
        <taxon>Pseudomonadati</taxon>
        <taxon>Pseudomonadota</taxon>
        <taxon>Alphaproteobacteria</taxon>
        <taxon>Hyphomicrobiales</taxon>
        <taxon>Nitrobacteraceae</taxon>
        <taxon>Bradyrhizobium</taxon>
    </lineage>
</organism>
<dbReference type="PRINTS" id="PR00034">
    <property type="entry name" value="HTHCRP"/>
</dbReference>
<dbReference type="InterPro" id="IPR036388">
    <property type="entry name" value="WH-like_DNA-bd_sf"/>
</dbReference>
<dbReference type="InterPro" id="IPR018335">
    <property type="entry name" value="Tscrpt_reg_HTH_Crp-type_CS"/>
</dbReference>
<dbReference type="PROSITE" id="PS50042">
    <property type="entry name" value="CNMP_BINDING_3"/>
    <property type="match status" value="1"/>
</dbReference>
<dbReference type="EMBL" id="CP050066">
    <property type="protein sequence ID" value="QIP06515.1"/>
    <property type="molecule type" value="Genomic_DNA"/>
</dbReference>
<dbReference type="SUPFAM" id="SSF51206">
    <property type="entry name" value="cAMP-binding domain-like"/>
    <property type="match status" value="1"/>
</dbReference>
<dbReference type="CDD" id="cd00038">
    <property type="entry name" value="CAP_ED"/>
    <property type="match status" value="1"/>
</dbReference>
<dbReference type="AlphaFoldDB" id="A0A6G9A2I8"/>
<reference evidence="6 7" key="1">
    <citation type="journal article" date="2020" name="Int. J. Syst. Evol. Microbiol.">
        <title>Description and complete genome sequences of Bradyrhizobium symbiodeficiens sp. nov., a non-symbiotic bacterium associated with legumes native to Canada.</title>
        <authorList>
            <person name="Bromfield E.S.P."/>
            <person name="Cloutier S."/>
            <person name="Nguyen H.D.T."/>
        </authorList>
    </citation>
    <scope>NUCLEOTIDE SEQUENCE [LARGE SCALE GENOMIC DNA]</scope>
    <source>
        <strain evidence="6 7">101S1MB</strain>
    </source>
</reference>
<dbReference type="InterPro" id="IPR000595">
    <property type="entry name" value="cNMP-bd_dom"/>
</dbReference>
<proteinExistence type="predicted"/>
<dbReference type="PANTHER" id="PTHR24567">
    <property type="entry name" value="CRP FAMILY TRANSCRIPTIONAL REGULATORY PROTEIN"/>
    <property type="match status" value="1"/>
</dbReference>
<dbReference type="GO" id="GO:0003677">
    <property type="term" value="F:DNA binding"/>
    <property type="evidence" value="ECO:0007669"/>
    <property type="project" value="UniProtKB-KW"/>
</dbReference>
<dbReference type="GO" id="GO:0003700">
    <property type="term" value="F:DNA-binding transcription factor activity"/>
    <property type="evidence" value="ECO:0007669"/>
    <property type="project" value="InterPro"/>
</dbReference>
<evidence type="ECO:0000313" key="6">
    <source>
        <dbReference type="EMBL" id="QIP06515.1"/>
    </source>
</evidence>
<accession>A0A6G9A2I8</accession>
<dbReference type="InterPro" id="IPR014710">
    <property type="entry name" value="RmlC-like_jellyroll"/>
</dbReference>
<dbReference type="Proteomes" id="UP000500895">
    <property type="component" value="Chromosome"/>
</dbReference>
<feature type="domain" description="HTH crp-type" evidence="5">
    <location>
        <begin position="131"/>
        <end position="203"/>
    </location>
</feature>
<gene>
    <name evidence="6" type="ORF">HAV00_09770</name>
</gene>
<protein>
    <submittedName>
        <fullName evidence="6">Helix-turn-helix domain-containing protein</fullName>
    </submittedName>
</protein>
<dbReference type="InterPro" id="IPR050397">
    <property type="entry name" value="Env_Response_Regulators"/>
</dbReference>
<evidence type="ECO:0000256" key="1">
    <source>
        <dbReference type="ARBA" id="ARBA00023015"/>
    </source>
</evidence>
<dbReference type="PROSITE" id="PS00042">
    <property type="entry name" value="HTH_CRP_1"/>
    <property type="match status" value="1"/>
</dbReference>
<dbReference type="Gene3D" id="1.10.10.10">
    <property type="entry name" value="Winged helix-like DNA-binding domain superfamily/Winged helix DNA-binding domain"/>
    <property type="match status" value="1"/>
</dbReference>
<dbReference type="InterPro" id="IPR036390">
    <property type="entry name" value="WH_DNA-bd_sf"/>
</dbReference>
<sequence length="210" mass="23841">MNDGHLAALAGNRVSSSEFKYRRGTEVFGEGDEPEYVYWIVSGAVRTYRLLSDGRRQINSFHLPGDMFGFENGKSHRFSAEGLVETKVRIVRQRALLCSMADQAGGTTKLIRLVTQNLQHAESHMLLLGRKTALEKVAAFLLEMDERQFRPDVMELPMSRRDIGDYLGLTLETVSREISILRDAGLLRFVGTTQRQLSLLNREELSRYDS</sequence>